<protein>
    <recommendedName>
        <fullName evidence="6">Ig-like domain-containing protein</fullName>
    </recommendedName>
</protein>
<feature type="chain" id="PRO_5034464306" description="Ig-like domain-containing protein" evidence="5">
    <location>
        <begin position="17"/>
        <end position="242"/>
    </location>
</feature>
<dbReference type="SUPFAM" id="SSF48726">
    <property type="entry name" value="Immunoglobulin"/>
    <property type="match status" value="2"/>
</dbReference>
<proteinExistence type="predicted"/>
<dbReference type="Proteomes" id="UP000694621">
    <property type="component" value="Unplaced"/>
</dbReference>
<keyword evidence="1 5" id="KW-0732">Signal</keyword>
<accession>A0A8B9L8Q1</accession>
<dbReference type="FunFam" id="2.60.40.10:FF:000283">
    <property type="entry name" value="Immunoglobulin kappa constant"/>
    <property type="match status" value="1"/>
</dbReference>
<feature type="region of interest" description="Disordered" evidence="4">
    <location>
        <begin position="223"/>
        <end position="242"/>
    </location>
</feature>
<dbReference type="InterPro" id="IPR003597">
    <property type="entry name" value="Ig_C1-set"/>
</dbReference>
<dbReference type="PANTHER" id="PTHR23268:SF28">
    <property type="entry name" value="T CELL RECEPTOR BETA VARIABLE 19"/>
    <property type="match status" value="1"/>
</dbReference>
<dbReference type="GO" id="GO:0007166">
    <property type="term" value="P:cell surface receptor signaling pathway"/>
    <property type="evidence" value="ECO:0007669"/>
    <property type="project" value="TreeGrafter"/>
</dbReference>
<keyword evidence="3" id="KW-1015">Disulfide bond</keyword>
<evidence type="ECO:0000256" key="5">
    <source>
        <dbReference type="SAM" id="SignalP"/>
    </source>
</evidence>
<dbReference type="Gene3D" id="2.60.40.10">
    <property type="entry name" value="Immunoglobulins"/>
    <property type="match status" value="2"/>
</dbReference>
<name>A0A8B9L8Q1_ASTMX</name>
<evidence type="ECO:0000256" key="4">
    <source>
        <dbReference type="SAM" id="MobiDB-lite"/>
    </source>
</evidence>
<evidence type="ECO:0000313" key="7">
    <source>
        <dbReference type="Ensembl" id="ENSAMXP00005046503.1"/>
    </source>
</evidence>
<dbReference type="GO" id="GO:0002376">
    <property type="term" value="P:immune system process"/>
    <property type="evidence" value="ECO:0007669"/>
    <property type="project" value="UniProtKB-KW"/>
</dbReference>
<dbReference type="PROSITE" id="PS50835">
    <property type="entry name" value="IG_LIKE"/>
    <property type="match status" value="2"/>
</dbReference>
<evidence type="ECO:0000259" key="6">
    <source>
        <dbReference type="PROSITE" id="PS50835"/>
    </source>
</evidence>
<reference evidence="7" key="1">
    <citation type="submission" date="2025-08" db="UniProtKB">
        <authorList>
            <consortium name="Ensembl"/>
        </authorList>
    </citation>
    <scope>IDENTIFICATION</scope>
</reference>
<feature type="domain" description="Ig-like" evidence="6">
    <location>
        <begin position="18"/>
        <end position="113"/>
    </location>
</feature>
<dbReference type="AlphaFoldDB" id="A0A8B9L8Q1"/>
<evidence type="ECO:0000256" key="1">
    <source>
        <dbReference type="ARBA" id="ARBA00022729"/>
    </source>
</evidence>
<dbReference type="PANTHER" id="PTHR23268">
    <property type="entry name" value="T-CELL RECEPTOR BETA CHAIN"/>
    <property type="match status" value="1"/>
</dbReference>
<dbReference type="InterPro" id="IPR007110">
    <property type="entry name" value="Ig-like_dom"/>
</dbReference>
<feature type="compositionally biased region" description="Polar residues" evidence="4">
    <location>
        <begin position="229"/>
        <end position="242"/>
    </location>
</feature>
<dbReference type="SMART" id="SM00409">
    <property type="entry name" value="IG"/>
    <property type="match status" value="1"/>
</dbReference>
<dbReference type="InterPro" id="IPR013106">
    <property type="entry name" value="Ig_V-set"/>
</dbReference>
<evidence type="ECO:0000256" key="2">
    <source>
        <dbReference type="ARBA" id="ARBA00022859"/>
    </source>
</evidence>
<dbReference type="InterPro" id="IPR003599">
    <property type="entry name" value="Ig_sub"/>
</dbReference>
<sequence length="242" mass="27414">MISISILIFFFQLIAGDSGVTQSPSILMVSNGKPAEMHCKHDMGSTYRYMYWFQQHQGKSMKLIATTTAFTEPDFGPFNGTKFSADKKEAESGSFTVNDVDSTDNAVYFCAVSEHSVTDLLHHSYFGGGTKLTVLGKNFYLYLYCTEKRVTLVCLAEDFYPDHIDLAWYIDDKEESTGVAKDDSAKLNTDSNTYSISSRLSIPFKKWNQGNTYKCKVTFHYPKEKSNDGKWTTEGQPFRQSR</sequence>
<dbReference type="InterPro" id="IPR013783">
    <property type="entry name" value="Ig-like_fold"/>
</dbReference>
<feature type="domain" description="Ig-like" evidence="6">
    <location>
        <begin position="150"/>
        <end position="218"/>
    </location>
</feature>
<dbReference type="SMART" id="SM00407">
    <property type="entry name" value="IGc1"/>
    <property type="match status" value="1"/>
</dbReference>
<dbReference type="InterPro" id="IPR050413">
    <property type="entry name" value="TCR_beta_variable"/>
</dbReference>
<organism evidence="7 8">
    <name type="scientific">Astyanax mexicanus</name>
    <name type="common">Blind cave fish</name>
    <name type="synonym">Astyanax fasciatus mexicanus</name>
    <dbReference type="NCBI Taxonomy" id="7994"/>
    <lineage>
        <taxon>Eukaryota</taxon>
        <taxon>Metazoa</taxon>
        <taxon>Chordata</taxon>
        <taxon>Craniata</taxon>
        <taxon>Vertebrata</taxon>
        <taxon>Euteleostomi</taxon>
        <taxon>Actinopterygii</taxon>
        <taxon>Neopterygii</taxon>
        <taxon>Teleostei</taxon>
        <taxon>Ostariophysi</taxon>
        <taxon>Characiformes</taxon>
        <taxon>Characoidei</taxon>
        <taxon>Acestrorhamphidae</taxon>
        <taxon>Acestrorhamphinae</taxon>
        <taxon>Astyanax</taxon>
    </lineage>
</organism>
<dbReference type="Pfam" id="PF07654">
    <property type="entry name" value="C1-set"/>
    <property type="match status" value="1"/>
</dbReference>
<dbReference type="GO" id="GO:0005886">
    <property type="term" value="C:plasma membrane"/>
    <property type="evidence" value="ECO:0007669"/>
    <property type="project" value="TreeGrafter"/>
</dbReference>
<dbReference type="SMART" id="SM00406">
    <property type="entry name" value="IGv"/>
    <property type="match status" value="1"/>
</dbReference>
<dbReference type="Pfam" id="PF07686">
    <property type="entry name" value="V-set"/>
    <property type="match status" value="1"/>
</dbReference>
<evidence type="ECO:0000256" key="3">
    <source>
        <dbReference type="ARBA" id="ARBA00023157"/>
    </source>
</evidence>
<dbReference type="Ensembl" id="ENSAMXT00005050515.1">
    <property type="protein sequence ID" value="ENSAMXP00005046503.1"/>
    <property type="gene ID" value="ENSAMXG00005021383.1"/>
</dbReference>
<feature type="signal peptide" evidence="5">
    <location>
        <begin position="1"/>
        <end position="16"/>
    </location>
</feature>
<evidence type="ECO:0000313" key="8">
    <source>
        <dbReference type="Proteomes" id="UP000694621"/>
    </source>
</evidence>
<dbReference type="InterPro" id="IPR036179">
    <property type="entry name" value="Ig-like_dom_sf"/>
</dbReference>
<keyword evidence="2" id="KW-0391">Immunity</keyword>